<dbReference type="InterPro" id="IPR036388">
    <property type="entry name" value="WH-like_DNA-bd_sf"/>
</dbReference>
<dbReference type="InterPro" id="IPR016032">
    <property type="entry name" value="Sig_transdc_resp-reg_C-effctor"/>
</dbReference>
<dbReference type="GO" id="GO:0003677">
    <property type="term" value="F:DNA binding"/>
    <property type="evidence" value="ECO:0007669"/>
    <property type="project" value="UniProtKB-KW"/>
</dbReference>
<dbReference type="RefSeq" id="WP_179715908.1">
    <property type="nucleotide sequence ID" value="NZ_JACBZT010000001.1"/>
</dbReference>
<organism evidence="2 3">
    <name type="scientific">Petropleomorpha daqingensis</name>
    <dbReference type="NCBI Taxonomy" id="2026353"/>
    <lineage>
        <taxon>Bacteria</taxon>
        <taxon>Bacillati</taxon>
        <taxon>Actinomycetota</taxon>
        <taxon>Actinomycetes</taxon>
        <taxon>Geodermatophilales</taxon>
        <taxon>Geodermatophilaceae</taxon>
        <taxon>Petropleomorpha</taxon>
    </lineage>
</organism>
<dbReference type="Proteomes" id="UP000541969">
    <property type="component" value="Unassembled WGS sequence"/>
</dbReference>
<name>A0A853CC35_9ACTN</name>
<feature type="region of interest" description="Disordered" evidence="1">
    <location>
        <begin position="173"/>
        <end position="192"/>
    </location>
</feature>
<evidence type="ECO:0000313" key="2">
    <source>
        <dbReference type="EMBL" id="NYJ05304.1"/>
    </source>
</evidence>
<dbReference type="SUPFAM" id="SSF46894">
    <property type="entry name" value="C-terminal effector domain of the bipartite response regulators"/>
    <property type="match status" value="1"/>
</dbReference>
<dbReference type="EMBL" id="JACBZT010000001">
    <property type="protein sequence ID" value="NYJ05304.1"/>
    <property type="molecule type" value="Genomic_DNA"/>
</dbReference>
<keyword evidence="3" id="KW-1185">Reference proteome</keyword>
<accession>A0A853CC35</accession>
<dbReference type="GO" id="GO:0006355">
    <property type="term" value="P:regulation of DNA-templated transcription"/>
    <property type="evidence" value="ECO:0007669"/>
    <property type="project" value="InterPro"/>
</dbReference>
<reference evidence="2 3" key="1">
    <citation type="submission" date="2020-07" db="EMBL/GenBank/DDBJ databases">
        <title>Sequencing the genomes of 1000 actinobacteria strains.</title>
        <authorList>
            <person name="Klenk H.-P."/>
        </authorList>
    </citation>
    <scope>NUCLEOTIDE SEQUENCE [LARGE SCALE GENOMIC DNA]</scope>
    <source>
        <strain evidence="2 3">DSM 104001</strain>
    </source>
</reference>
<keyword evidence="2" id="KW-0238">DNA-binding</keyword>
<evidence type="ECO:0000256" key="1">
    <source>
        <dbReference type="SAM" id="MobiDB-lite"/>
    </source>
</evidence>
<dbReference type="AlphaFoldDB" id="A0A853CC35"/>
<comment type="caution">
    <text evidence="2">The sequence shown here is derived from an EMBL/GenBank/DDBJ whole genome shotgun (WGS) entry which is preliminary data.</text>
</comment>
<proteinExistence type="predicted"/>
<evidence type="ECO:0000313" key="3">
    <source>
        <dbReference type="Proteomes" id="UP000541969"/>
    </source>
</evidence>
<gene>
    <name evidence="2" type="ORF">GGQ55_001582</name>
</gene>
<protein>
    <submittedName>
        <fullName evidence="2">DNA-binding CsgD family transcriptional regulator</fullName>
    </submittedName>
</protein>
<dbReference type="Gene3D" id="1.10.10.10">
    <property type="entry name" value="Winged helix-like DNA-binding domain superfamily/Winged helix DNA-binding domain"/>
    <property type="match status" value="1"/>
</dbReference>
<sequence length="192" mass="20812">MEARGRSEPHRIAVVADDSAARENLRAAVDRVPGTQVVAWSERVGHLFALGSRLDVVVCTATPERDDAVRLRQRGTAVVVAGPGTDPAEVLRAELERSPAGGGVRRPRLAPRQREVLVAYVAGSDLLPTVARELGMDRETLKTHLRRIRLKYAEVGRPAPTRRDLYVRAVEDGLVPPPAEDGHHHSGGRAGP</sequence>